<dbReference type="EMBL" id="CP136890">
    <property type="protein sequence ID" value="WOK94333.1"/>
    <property type="molecule type" value="Genomic_DNA"/>
</dbReference>
<accession>A0AAQ3JRT4</accession>
<evidence type="ECO:0000313" key="3">
    <source>
        <dbReference type="Proteomes" id="UP001327560"/>
    </source>
</evidence>
<keyword evidence="1" id="KW-0732">Signal</keyword>
<dbReference type="Proteomes" id="UP001327560">
    <property type="component" value="Chromosome 1"/>
</dbReference>
<keyword evidence="3" id="KW-1185">Reference proteome</keyword>
<dbReference type="InterPro" id="IPR008972">
    <property type="entry name" value="Cupredoxin"/>
</dbReference>
<feature type="chain" id="PRO_5042837260" evidence="1">
    <location>
        <begin position="24"/>
        <end position="147"/>
    </location>
</feature>
<sequence>MACGKVLCILELIILFYAACISATDYTVGDTSGWTLNVDYSYWTKDKTFVVGDYLVKLISLLINLTSEYIRMRAVFNYVSAQHNVVEHSRPLRQWHEAAGQRRRLIDDDLAVTLDHHHHQLCRWYFAGGSGFRRVLRMMVLLLKLRF</sequence>
<protein>
    <submittedName>
        <fullName evidence="2">Cupredoxin</fullName>
    </submittedName>
</protein>
<evidence type="ECO:0000313" key="2">
    <source>
        <dbReference type="EMBL" id="WOK94333.1"/>
    </source>
</evidence>
<dbReference type="AlphaFoldDB" id="A0AAQ3JRT4"/>
<organism evidence="2 3">
    <name type="scientific">Canna indica</name>
    <name type="common">Indian-shot</name>
    <dbReference type="NCBI Taxonomy" id="4628"/>
    <lineage>
        <taxon>Eukaryota</taxon>
        <taxon>Viridiplantae</taxon>
        <taxon>Streptophyta</taxon>
        <taxon>Embryophyta</taxon>
        <taxon>Tracheophyta</taxon>
        <taxon>Spermatophyta</taxon>
        <taxon>Magnoliopsida</taxon>
        <taxon>Liliopsida</taxon>
        <taxon>Zingiberales</taxon>
        <taxon>Cannaceae</taxon>
        <taxon>Canna</taxon>
    </lineage>
</organism>
<reference evidence="2 3" key="1">
    <citation type="submission" date="2023-10" db="EMBL/GenBank/DDBJ databases">
        <title>Chromosome-scale genome assembly provides insights into flower coloration mechanisms of Canna indica.</title>
        <authorList>
            <person name="Li C."/>
        </authorList>
    </citation>
    <scope>NUCLEOTIDE SEQUENCE [LARGE SCALE GENOMIC DNA]</scope>
    <source>
        <tissue evidence="2">Flower</tissue>
    </source>
</reference>
<feature type="signal peptide" evidence="1">
    <location>
        <begin position="1"/>
        <end position="23"/>
    </location>
</feature>
<dbReference type="SUPFAM" id="SSF49503">
    <property type="entry name" value="Cupredoxins"/>
    <property type="match status" value="1"/>
</dbReference>
<gene>
    <name evidence="2" type="ORF">Cni_G03035</name>
</gene>
<dbReference type="Gene3D" id="2.60.40.420">
    <property type="entry name" value="Cupredoxins - blue copper proteins"/>
    <property type="match status" value="1"/>
</dbReference>
<evidence type="ECO:0000256" key="1">
    <source>
        <dbReference type="SAM" id="SignalP"/>
    </source>
</evidence>
<name>A0AAQ3JRT4_9LILI</name>
<proteinExistence type="predicted"/>